<dbReference type="OrthoDB" id="2020070at2759"/>
<reference evidence="2 3" key="1">
    <citation type="journal article" date="2010" name="Proc. Natl. Acad. Sci. U.S.A.">
        <title>Insights into evolution of multicellular fungi from the assembled chromosomes of the mushroom Coprinopsis cinerea (Coprinus cinereus).</title>
        <authorList>
            <person name="Stajich J.E."/>
            <person name="Wilke S.K."/>
            <person name="Ahren D."/>
            <person name="Au C.H."/>
            <person name="Birren B.W."/>
            <person name="Borodovsky M."/>
            <person name="Burns C."/>
            <person name="Canback B."/>
            <person name="Casselton L.A."/>
            <person name="Cheng C.K."/>
            <person name="Deng J."/>
            <person name="Dietrich F.S."/>
            <person name="Fargo D.C."/>
            <person name="Farman M.L."/>
            <person name="Gathman A.C."/>
            <person name="Goldberg J."/>
            <person name="Guigo R."/>
            <person name="Hoegger P.J."/>
            <person name="Hooker J.B."/>
            <person name="Huggins A."/>
            <person name="James T.Y."/>
            <person name="Kamada T."/>
            <person name="Kilaru S."/>
            <person name="Kodira C."/>
            <person name="Kues U."/>
            <person name="Kupfer D."/>
            <person name="Kwan H.S."/>
            <person name="Lomsadze A."/>
            <person name="Li W."/>
            <person name="Lilly W.W."/>
            <person name="Ma L.J."/>
            <person name="Mackey A.J."/>
            <person name="Manning G."/>
            <person name="Martin F."/>
            <person name="Muraguchi H."/>
            <person name="Natvig D.O."/>
            <person name="Palmerini H."/>
            <person name="Ramesh M.A."/>
            <person name="Rehmeyer C.J."/>
            <person name="Roe B.A."/>
            <person name="Shenoy N."/>
            <person name="Stanke M."/>
            <person name="Ter-Hovhannisyan V."/>
            <person name="Tunlid A."/>
            <person name="Velagapudi R."/>
            <person name="Vision T.J."/>
            <person name="Zeng Q."/>
            <person name="Zolan M.E."/>
            <person name="Pukkila P.J."/>
        </authorList>
    </citation>
    <scope>NUCLEOTIDE SEQUENCE [LARGE SCALE GENOMIC DNA]</scope>
    <source>
        <strain evidence="3">Okayama-7 / 130 / ATCC MYA-4618 / FGSC 9003</strain>
    </source>
</reference>
<dbReference type="Pfam" id="PF22998">
    <property type="entry name" value="GNAT_LYC1-like"/>
    <property type="match status" value="1"/>
</dbReference>
<keyword evidence="3" id="KW-1185">Reference proteome</keyword>
<dbReference type="RefSeq" id="XP_001836983.2">
    <property type="nucleotide sequence ID" value="XM_001836931.2"/>
</dbReference>
<evidence type="ECO:0000259" key="1">
    <source>
        <dbReference type="Pfam" id="PF22998"/>
    </source>
</evidence>
<dbReference type="AlphaFoldDB" id="A8NWT8"/>
<dbReference type="InParanoid" id="A8NWT8"/>
<dbReference type="InterPro" id="IPR055100">
    <property type="entry name" value="GNAT_LYC1-like"/>
</dbReference>
<comment type="caution">
    <text evidence="2">The sequence shown here is derived from an EMBL/GenBank/DDBJ whole genome shotgun (WGS) entry which is preliminary data.</text>
</comment>
<dbReference type="eggNOG" id="ENOG502S41G">
    <property type="taxonomic scope" value="Eukaryota"/>
</dbReference>
<dbReference type="HOGENOM" id="CLU_038171_2_0_1"/>
<gene>
    <name evidence="2" type="ORF">CC1G_00119</name>
</gene>
<dbReference type="OMA" id="TCWILVD"/>
<protein>
    <recommendedName>
        <fullName evidence="1">LYC1 C-terminal domain-containing protein</fullName>
    </recommendedName>
</protein>
<proteinExistence type="predicted"/>
<name>A8NWT8_COPC7</name>
<organism evidence="2 3">
    <name type="scientific">Coprinopsis cinerea (strain Okayama-7 / 130 / ATCC MYA-4618 / FGSC 9003)</name>
    <name type="common">Inky cap fungus</name>
    <name type="synonym">Hormographiella aspergillata</name>
    <dbReference type="NCBI Taxonomy" id="240176"/>
    <lineage>
        <taxon>Eukaryota</taxon>
        <taxon>Fungi</taxon>
        <taxon>Dikarya</taxon>
        <taxon>Basidiomycota</taxon>
        <taxon>Agaricomycotina</taxon>
        <taxon>Agaricomycetes</taxon>
        <taxon>Agaricomycetidae</taxon>
        <taxon>Agaricales</taxon>
        <taxon>Agaricineae</taxon>
        <taxon>Psathyrellaceae</taxon>
        <taxon>Coprinopsis</taxon>
    </lineage>
</organism>
<evidence type="ECO:0000313" key="3">
    <source>
        <dbReference type="Proteomes" id="UP000001861"/>
    </source>
</evidence>
<dbReference type="GeneID" id="6013538"/>
<dbReference type="EMBL" id="AACS02000005">
    <property type="protein sequence ID" value="EAU84600.2"/>
    <property type="molecule type" value="Genomic_DNA"/>
</dbReference>
<dbReference type="Proteomes" id="UP000001861">
    <property type="component" value="Unassembled WGS sequence"/>
</dbReference>
<dbReference type="KEGG" id="cci:CC1G_00119"/>
<evidence type="ECO:0000313" key="2">
    <source>
        <dbReference type="EMBL" id="EAU84600.2"/>
    </source>
</evidence>
<dbReference type="VEuPathDB" id="FungiDB:CC1G_00119"/>
<dbReference type="PANTHER" id="PTHR34815:SF2">
    <property type="entry name" value="N-ACETYLTRANSFERASE DOMAIN-CONTAINING PROTEIN"/>
    <property type="match status" value="1"/>
</dbReference>
<dbReference type="STRING" id="240176.A8NWT8"/>
<dbReference type="PANTHER" id="PTHR34815">
    <property type="entry name" value="LYSINE ACETYLTRANSFERASE"/>
    <property type="match status" value="1"/>
</dbReference>
<feature type="domain" description="LYC1 C-terminal" evidence="1">
    <location>
        <begin position="204"/>
        <end position="383"/>
    </location>
</feature>
<accession>A8NWT8</accession>
<dbReference type="InterPro" id="IPR053013">
    <property type="entry name" value="LAT"/>
</dbReference>
<sequence length="383" mass="42947">MSTDLSLYSLYLATPAQAEEARKRSFQEWGRGVTLEEYLERDARIERSTVGADGLFVAWVLAPRDDPTTLDFMCASETFRREVVITKGTGSNSSTEIGVGYGIASVYTPPEKRKKGYGKHMMRLLHWVLSKPEALPKFPEEWGAPPTRHEGFGNASVSVLYSDVGTRFYQSCGLLKESDDGWVAVENRASTIWTVDQLAKWAKERPAQEASKWEWLDRDRILAVWEKDSSAIREEMPQVQLKEGAQAGFSFIPGGGLGEFQHLRVQAFIEKQVPNPQFFGVAIGGEQGASSQTYASWSFDYPRAGKMIITRLRAPPTLFSELLAQIAGYARTLCMETLEVWNLPEELLPVAHEAGGVTTILDKHIPCTKWYGPENVEWVNNEK</sequence>